<accession>A0A6C0CJ55</accession>
<evidence type="ECO:0008006" key="2">
    <source>
        <dbReference type="Google" id="ProtNLM"/>
    </source>
</evidence>
<dbReference type="EMBL" id="MN739435">
    <property type="protein sequence ID" value="QHT04628.1"/>
    <property type="molecule type" value="Genomic_DNA"/>
</dbReference>
<protein>
    <recommendedName>
        <fullName evidence="2">DegT/DnrJ/EryC1/StrS aminotransferase family protein</fullName>
    </recommendedName>
</protein>
<organism evidence="1">
    <name type="scientific">viral metagenome</name>
    <dbReference type="NCBI Taxonomy" id="1070528"/>
    <lineage>
        <taxon>unclassified sequences</taxon>
        <taxon>metagenomes</taxon>
        <taxon>organismal metagenomes</taxon>
    </lineage>
</organism>
<name>A0A6C0CJ55_9ZZZZ</name>
<dbReference type="InterPro" id="IPR015422">
    <property type="entry name" value="PyrdxlP-dep_Trfase_small"/>
</dbReference>
<reference evidence="1" key="1">
    <citation type="journal article" date="2020" name="Nature">
        <title>Giant virus diversity and host interactions through global metagenomics.</title>
        <authorList>
            <person name="Schulz F."/>
            <person name="Roux S."/>
            <person name="Paez-Espino D."/>
            <person name="Jungbluth S."/>
            <person name="Walsh D.A."/>
            <person name="Denef V.J."/>
            <person name="McMahon K.D."/>
            <person name="Konstantinidis K.T."/>
            <person name="Eloe-Fadrosh E.A."/>
            <person name="Kyrpides N.C."/>
            <person name="Woyke T."/>
        </authorList>
    </citation>
    <scope>NUCLEOTIDE SEQUENCE</scope>
    <source>
        <strain evidence="1">GVMAG-M-3300021343-4</strain>
    </source>
</reference>
<dbReference type="PANTHER" id="PTHR30244">
    <property type="entry name" value="TRANSAMINASE"/>
    <property type="match status" value="1"/>
</dbReference>
<dbReference type="Gene3D" id="3.90.1150.10">
    <property type="entry name" value="Aspartate Aminotransferase, domain 1"/>
    <property type="match status" value="1"/>
</dbReference>
<dbReference type="GO" id="GO:0000271">
    <property type="term" value="P:polysaccharide biosynthetic process"/>
    <property type="evidence" value="ECO:0007669"/>
    <property type="project" value="TreeGrafter"/>
</dbReference>
<dbReference type="Gene3D" id="3.40.640.10">
    <property type="entry name" value="Type I PLP-dependent aspartate aminotransferase-like (Major domain)"/>
    <property type="match status" value="1"/>
</dbReference>
<evidence type="ECO:0000313" key="1">
    <source>
        <dbReference type="EMBL" id="QHT04628.1"/>
    </source>
</evidence>
<dbReference type="InterPro" id="IPR015421">
    <property type="entry name" value="PyrdxlP-dep_Trfase_major"/>
</dbReference>
<dbReference type="InterPro" id="IPR000653">
    <property type="entry name" value="DegT/StrS_aminotransferase"/>
</dbReference>
<dbReference type="AlphaFoldDB" id="A0A6C0CJ55"/>
<dbReference type="PANTHER" id="PTHR30244:SF34">
    <property type="entry name" value="DTDP-4-AMINO-4,6-DIDEOXYGALACTOSE TRANSAMINASE"/>
    <property type="match status" value="1"/>
</dbReference>
<dbReference type="Pfam" id="PF01041">
    <property type="entry name" value="DegT_DnrJ_EryC1"/>
    <property type="match status" value="1"/>
</dbReference>
<sequence length="711" mass="80904">MKHNIFKVFMSEDVIKPLNEVVMSGFITQGPKVEEFEKALQTYFDYPYILTLNSATSGLTMAIRMIKDQLGLGDDAEVLSCPLTCMATNLPIVANGLKIKWVDVDPDTCNISLDDLEKKLSPTTRIIQLVHWGGVPVDMHSLNDILDRCEDRLGFRPVVVEDCAHSFGAEYDGQLVGTMGNYAVFSLQAIKHLTTGDGGLIFLPDEEAYNKAKLLRWYGIDRDKRNYNRKDLRLESDVAEWGYKYHMNDINATIGLHNLPHIPGNLEKIRDRAWQWSQALLSKEFDGFVELFDKPSFVNAAHWLYTIKIKGGRKLEFIEFMKERGVMVSQVHQRNDVHTCFEEFKTPLPNLDALEKEMVCIPCGWWTSKADVHEMLDYMRDFFGIKRKGFVNVLDQTVETPSYEKNADLAKILSDHADVHYTVKCGPNGDIYNVASYNLSNPRYQKYCVNGSGDLPGWYSTTHFCTGKDSGYNDGELVNPEYIRQQSQKVQEICSKLRSGYISAIHCPEGYYEFNDIVDRDSGADNEIFTTFMTNVDDNSNSKNDGNHVLTGYSLYDSTVVDQLEYEVTHYGKSQKNFSSMLEFEGFDFVGVHLPGHDTQFNQPVLTDFFTQLFNDSNLTFDDPMLLSGDWNTTPDRVAHIVQKTIPDHLEYETLDPGYFTHVNPNMAAVTYDHGLVIRKKGSTDVTFEIMKEPLLESSKALVKCINETLI</sequence>
<proteinExistence type="predicted"/>
<dbReference type="SUPFAM" id="SSF56219">
    <property type="entry name" value="DNase I-like"/>
    <property type="match status" value="1"/>
</dbReference>
<dbReference type="InterPro" id="IPR036691">
    <property type="entry name" value="Endo/exonu/phosph_ase_sf"/>
</dbReference>
<dbReference type="GO" id="GO:0030170">
    <property type="term" value="F:pyridoxal phosphate binding"/>
    <property type="evidence" value="ECO:0007669"/>
    <property type="project" value="TreeGrafter"/>
</dbReference>
<dbReference type="SUPFAM" id="SSF53383">
    <property type="entry name" value="PLP-dependent transferases"/>
    <property type="match status" value="1"/>
</dbReference>
<dbReference type="InterPro" id="IPR015424">
    <property type="entry name" value="PyrdxlP-dep_Trfase"/>
</dbReference>
<dbReference type="GO" id="GO:0008483">
    <property type="term" value="F:transaminase activity"/>
    <property type="evidence" value="ECO:0007669"/>
    <property type="project" value="TreeGrafter"/>
</dbReference>